<dbReference type="EMBL" id="AQHF01000021">
    <property type="protein sequence ID" value="MBE0346423.1"/>
    <property type="molecule type" value="Genomic_DNA"/>
</dbReference>
<protein>
    <recommendedName>
        <fullName evidence="3">Phytanoyl-CoA dioxygenase</fullName>
    </recommendedName>
</protein>
<evidence type="ECO:0000313" key="1">
    <source>
        <dbReference type="EMBL" id="MBE0346423.1"/>
    </source>
</evidence>
<comment type="caution">
    <text evidence="1">The sequence shown here is derived from an EMBL/GenBank/DDBJ whole genome shotgun (WGS) entry which is preliminary data.</text>
</comment>
<dbReference type="Proteomes" id="UP000660708">
    <property type="component" value="Unassembled WGS sequence"/>
</dbReference>
<dbReference type="InterPro" id="IPR029063">
    <property type="entry name" value="SAM-dependent_MTases_sf"/>
</dbReference>
<evidence type="ECO:0000313" key="2">
    <source>
        <dbReference type="Proteomes" id="UP000660708"/>
    </source>
</evidence>
<organism evidence="1 2">
    <name type="scientific">Pseudoalteromonas peptidolytica F12-50-A1</name>
    <dbReference type="NCBI Taxonomy" id="1315280"/>
    <lineage>
        <taxon>Bacteria</taxon>
        <taxon>Pseudomonadati</taxon>
        <taxon>Pseudomonadota</taxon>
        <taxon>Gammaproteobacteria</taxon>
        <taxon>Alteromonadales</taxon>
        <taxon>Pseudoalteromonadaceae</taxon>
        <taxon>Pseudoalteromonas</taxon>
    </lineage>
</organism>
<keyword evidence="2" id="KW-1185">Reference proteome</keyword>
<dbReference type="SUPFAM" id="SSF53335">
    <property type="entry name" value="S-adenosyl-L-methionine-dependent methyltransferases"/>
    <property type="match status" value="1"/>
</dbReference>
<evidence type="ECO:0008006" key="3">
    <source>
        <dbReference type="Google" id="ProtNLM"/>
    </source>
</evidence>
<sequence length="414" mass="46435">MKKSNEPSQTWGEKRQLSSVDPSLERLFNQSLRSQLTRQLKGDAFASSSVLIKHCCSVVETLLAKTQTHEQLVAVFADFSESLLELYQELALPEEEVTHSYVNATGLVMAVKDAVSTVNDIYRVKAFIRGLDKVLSKVEGQSQEPLHLVYPACGPFAPLVLPLLCYVNAHTRYQRPLKITLIDIQPGAKKVLERTVESLGLDTDNIEILCMDVMEYKPSVPIDILVIEAMQHGLSKEGHMSFMRHLATFLADDAYLLPNEIVVEALLTVPQREFVDQWKEQERSHSSFINEQIRAERISLGTIFTLNITTLKQLAIMPLGDGFDLIEANQVTIPHNVEDMSKRILLLSAKLFVDDEEVIDQYDSGITHPLADMSVCIDFKPKASEPDDLLVKGGDKLKFYYKLCGMPGFLPTLA</sequence>
<dbReference type="RefSeq" id="WP_147389709.1">
    <property type="nucleotide sequence ID" value="NZ_AQHF01000021.1"/>
</dbReference>
<dbReference type="AlphaFoldDB" id="A0A8I0MW09"/>
<gene>
    <name evidence="1" type="ORF">PPEP_a3643</name>
</gene>
<name>A0A8I0MW09_9GAMM</name>
<accession>A0A8I0MW09</accession>
<reference evidence="1 2" key="1">
    <citation type="submission" date="2015-06" db="EMBL/GenBank/DDBJ databases">
        <title>Genome sequence of Pseudoalteromonas peptidolytica.</title>
        <authorList>
            <person name="Xie B.-B."/>
            <person name="Rong J.-C."/>
            <person name="Qin Q.-L."/>
            <person name="Zhang Y.-Z."/>
        </authorList>
    </citation>
    <scope>NUCLEOTIDE SEQUENCE [LARGE SCALE GENOMIC DNA]</scope>
    <source>
        <strain evidence="1 2">F12-50-A1</strain>
    </source>
</reference>
<proteinExistence type="predicted"/>
<dbReference type="Gene3D" id="3.40.50.150">
    <property type="entry name" value="Vaccinia Virus protein VP39"/>
    <property type="match status" value="1"/>
</dbReference>